<proteinExistence type="predicted"/>
<protein>
    <submittedName>
        <fullName evidence="2">Uncharacterized protein</fullName>
    </submittedName>
</protein>
<evidence type="ECO:0000256" key="1">
    <source>
        <dbReference type="SAM" id="MobiDB-lite"/>
    </source>
</evidence>
<accession>A0ABR4Q3Q4</accession>
<sequence length="492" mass="55611">MIKKKKKKKNEKQQQKKEKKLMLLLILLLLLLLMMMMMMMRGMMKAKWNEEPLRVSLQVAFHRELPNYTASRVTKRASTNTTIHIKHHQASSASWKHPFRTAVVVHTAHLQKLSRREGDGKPHSHDNRALNTTSARKDEAFIGLQQHRFHHAKSVGTGDGLLDDKGDLAISTSKLATSQTTLDTWLIIWSPSSHSTSEEHLESMRYLSKPRFTVQLLLYHSKRACPSASTSTSFCFPILFKCRITSLVRSLCGVVSKVTFMQWTKSYHVWLVEAILDAVAHDGRTLQAGEVPETWRCTQHGCSGRDRWTGLLLNVIQLDDHIVLSLLLFQCHEMTLSRIVSNWCAQSHRSHASGWRGQYSSSSHRSIDKAIGVCYMSLGVHVSSAFMAPGLNSSSGFGLGTRNKRAYLLPNGRPDHSEVVFHDSMKGTHPTVIPTEKATLKLNLSDAKRHETLYDRPHLYTPLSPPLPPPLLFPNKICQRLSLRDYAGIHVG</sequence>
<comment type="caution">
    <text evidence="2">The sequence shown here is derived from an EMBL/GenBank/DDBJ whole genome shotgun (WGS) entry which is preliminary data.</text>
</comment>
<dbReference type="EMBL" id="JAKROA010000013">
    <property type="protein sequence ID" value="KAL5104279.1"/>
    <property type="molecule type" value="Genomic_DNA"/>
</dbReference>
<gene>
    <name evidence="2" type="ORF">TcWFU_005481</name>
</gene>
<name>A0ABR4Q3Q4_9CEST</name>
<dbReference type="Proteomes" id="UP001651158">
    <property type="component" value="Unassembled WGS sequence"/>
</dbReference>
<evidence type="ECO:0000313" key="2">
    <source>
        <dbReference type="EMBL" id="KAL5104279.1"/>
    </source>
</evidence>
<feature type="region of interest" description="Disordered" evidence="1">
    <location>
        <begin position="113"/>
        <end position="132"/>
    </location>
</feature>
<feature type="compositionally biased region" description="Basic and acidic residues" evidence="1">
    <location>
        <begin position="114"/>
        <end position="128"/>
    </location>
</feature>
<organism evidence="2 3">
    <name type="scientific">Taenia crassiceps</name>
    <dbReference type="NCBI Taxonomy" id="6207"/>
    <lineage>
        <taxon>Eukaryota</taxon>
        <taxon>Metazoa</taxon>
        <taxon>Spiralia</taxon>
        <taxon>Lophotrochozoa</taxon>
        <taxon>Platyhelminthes</taxon>
        <taxon>Cestoda</taxon>
        <taxon>Eucestoda</taxon>
        <taxon>Cyclophyllidea</taxon>
        <taxon>Taeniidae</taxon>
        <taxon>Taenia</taxon>
    </lineage>
</organism>
<keyword evidence="3" id="KW-1185">Reference proteome</keyword>
<reference evidence="2 3" key="1">
    <citation type="journal article" date="2022" name="Front. Cell. Infect. Microbiol.">
        <title>The Genomes of Two Strains of Taenia crassiceps the Animal Model for the Study of Human Cysticercosis.</title>
        <authorList>
            <person name="Bobes R.J."/>
            <person name="Estrada K."/>
            <person name="Rios-Valencia D.G."/>
            <person name="Calderon-Gallegos A."/>
            <person name="de la Torre P."/>
            <person name="Carrero J.C."/>
            <person name="Sanchez-Flores A."/>
            <person name="Laclette J.P."/>
        </authorList>
    </citation>
    <scope>NUCLEOTIDE SEQUENCE [LARGE SCALE GENOMIC DNA]</scope>
    <source>
        <strain evidence="2">WFUcys</strain>
    </source>
</reference>
<evidence type="ECO:0000313" key="3">
    <source>
        <dbReference type="Proteomes" id="UP001651158"/>
    </source>
</evidence>